<dbReference type="SUPFAM" id="SSF109604">
    <property type="entry name" value="HD-domain/PDEase-like"/>
    <property type="match status" value="1"/>
</dbReference>
<dbReference type="Gene3D" id="1.10.1300.10">
    <property type="entry name" value="3'5'-cyclic nucleotide phosphodiesterase, catalytic domain"/>
    <property type="match status" value="1"/>
</dbReference>
<dbReference type="GO" id="GO:0007165">
    <property type="term" value="P:signal transduction"/>
    <property type="evidence" value="ECO:0007669"/>
    <property type="project" value="InterPro"/>
</dbReference>
<dbReference type="GO" id="GO:0004114">
    <property type="term" value="F:3',5'-cyclic-nucleotide phosphodiesterase activity"/>
    <property type="evidence" value="ECO:0007669"/>
    <property type="project" value="InterPro"/>
</dbReference>
<feature type="region of interest" description="Disordered" evidence="3">
    <location>
        <begin position="248"/>
        <end position="302"/>
    </location>
</feature>
<evidence type="ECO:0000256" key="3">
    <source>
        <dbReference type="SAM" id="MobiDB-lite"/>
    </source>
</evidence>
<dbReference type="Pfam" id="PF00233">
    <property type="entry name" value="PDEase_I"/>
    <property type="match status" value="1"/>
</dbReference>
<feature type="compositionally biased region" description="Low complexity" evidence="3">
    <location>
        <begin position="434"/>
        <end position="447"/>
    </location>
</feature>
<organism evidence="5">
    <name type="scientific">Polytomella parva</name>
    <dbReference type="NCBI Taxonomy" id="51329"/>
    <lineage>
        <taxon>Eukaryota</taxon>
        <taxon>Viridiplantae</taxon>
        <taxon>Chlorophyta</taxon>
        <taxon>core chlorophytes</taxon>
        <taxon>Chlorophyceae</taxon>
        <taxon>CS clade</taxon>
        <taxon>Chlamydomonadales</taxon>
        <taxon>Chlamydomonadaceae</taxon>
        <taxon>Polytomella</taxon>
    </lineage>
</organism>
<dbReference type="PROSITE" id="PS51845">
    <property type="entry name" value="PDEASE_I_2"/>
    <property type="match status" value="1"/>
</dbReference>
<evidence type="ECO:0000259" key="4">
    <source>
        <dbReference type="PROSITE" id="PS51845"/>
    </source>
</evidence>
<reference evidence="5" key="1">
    <citation type="submission" date="2021-01" db="EMBL/GenBank/DDBJ databases">
        <authorList>
            <person name="Corre E."/>
            <person name="Pelletier E."/>
            <person name="Niang G."/>
            <person name="Scheremetjew M."/>
            <person name="Finn R."/>
            <person name="Kale V."/>
            <person name="Holt S."/>
            <person name="Cochrane G."/>
            <person name="Meng A."/>
            <person name="Brown T."/>
            <person name="Cohen L."/>
        </authorList>
    </citation>
    <scope>NUCLEOTIDE SEQUENCE</scope>
    <source>
        <strain evidence="5">SAG 63-3</strain>
    </source>
</reference>
<evidence type="ECO:0000256" key="1">
    <source>
        <dbReference type="ARBA" id="ARBA00022723"/>
    </source>
</evidence>
<feature type="compositionally biased region" description="Basic and acidic residues" evidence="3">
    <location>
        <begin position="491"/>
        <end position="519"/>
    </location>
</feature>
<protein>
    <recommendedName>
        <fullName evidence="4">PDEase domain-containing protein</fullName>
    </recommendedName>
</protein>
<sequence length="596" mass="63205">MTFMTTKSMMTSSPSPSRPVLPTHHKEVGKATSRSDLLRSATTLLASPLLGHRSLRSNISSSGAIVLGASANTPTTRSTTATLKATTSAKSIILLDKTRIPGDKDGAATSTAAVSSSSPSTLPILSPGEIIPKKPLDETERILTLQMVLKCSDLGHLAAPLALHQRWVANLEEEVFRQGDAEKELGLPISPLFDRSKQGISKSQVGFFDIVALPMFSSFTRVFPGVLPLLENLMDNYGHWKGLEPPVVAKPLPPPSPPPSLSPHPHQQLGSETTTTELIEKEKEGRGEGGGEEEKKVEGKSKEGEMVVIHVGDPKSLHLAPTSVSASTVASIPPFLPSLPPPPYSYSSATHGRRSSLPLHAYPFVSLANSMAMGSQEGEGLASSKTHSNMLSKDVKGVSGFVDPILPLSSPFVSSPPPHFLSYKLSSSSSTATTSAAPSAALVPSTPKMESTTTIRQIGRRIAKAVSFNQRSPSDRGTIFIGRVSGGGGQSEKETWNESERKRESEGGERNGEGGERGGDVISNASENNISHNLFLDTREADDLVAIKEGEEEEAVKQHIESQPKIASTSKEAAEASSATPITSLASIQISIVKEM</sequence>
<feature type="compositionally biased region" description="Pro residues" evidence="3">
    <location>
        <begin position="251"/>
        <end position="262"/>
    </location>
</feature>
<feature type="domain" description="PDEase" evidence="4">
    <location>
        <begin position="1"/>
        <end position="247"/>
    </location>
</feature>
<dbReference type="GO" id="GO:0046872">
    <property type="term" value="F:metal ion binding"/>
    <property type="evidence" value="ECO:0007669"/>
    <property type="project" value="UniProtKB-KW"/>
</dbReference>
<accession>A0A7S0UT11</accession>
<feature type="region of interest" description="Disordered" evidence="3">
    <location>
        <begin position="552"/>
        <end position="583"/>
    </location>
</feature>
<feature type="compositionally biased region" description="Basic and acidic residues" evidence="3">
    <location>
        <begin position="278"/>
        <end position="302"/>
    </location>
</feature>
<feature type="compositionally biased region" description="Low complexity" evidence="3">
    <location>
        <begin position="1"/>
        <end position="15"/>
    </location>
</feature>
<feature type="compositionally biased region" description="Basic and acidic residues" evidence="3">
    <location>
        <begin position="552"/>
        <end position="562"/>
    </location>
</feature>
<dbReference type="InterPro" id="IPR036971">
    <property type="entry name" value="PDEase_catalytic_dom_sf"/>
</dbReference>
<evidence type="ECO:0000256" key="2">
    <source>
        <dbReference type="ARBA" id="ARBA00022801"/>
    </source>
</evidence>
<proteinExistence type="predicted"/>
<dbReference type="EMBL" id="HBFM01007730">
    <property type="protein sequence ID" value="CAD8768471.1"/>
    <property type="molecule type" value="Transcribed_RNA"/>
</dbReference>
<gene>
    <name evidence="5" type="ORF">PPAR00522_LOCUS4868</name>
</gene>
<dbReference type="InterPro" id="IPR002073">
    <property type="entry name" value="PDEase_catalytic_dom"/>
</dbReference>
<feature type="region of interest" description="Disordered" evidence="3">
    <location>
        <begin position="1"/>
        <end position="24"/>
    </location>
</feature>
<dbReference type="AlphaFoldDB" id="A0A7S0UT11"/>
<keyword evidence="1" id="KW-0479">Metal-binding</keyword>
<evidence type="ECO:0000313" key="5">
    <source>
        <dbReference type="EMBL" id="CAD8768471.1"/>
    </source>
</evidence>
<feature type="compositionally biased region" description="Low complexity" evidence="3">
    <location>
        <begin position="567"/>
        <end position="580"/>
    </location>
</feature>
<keyword evidence="2" id="KW-0378">Hydrolase</keyword>
<dbReference type="PANTHER" id="PTHR11347">
    <property type="entry name" value="CYCLIC NUCLEOTIDE PHOSPHODIESTERASE"/>
    <property type="match status" value="1"/>
</dbReference>
<feature type="compositionally biased region" description="Low complexity" evidence="3">
    <location>
        <begin position="263"/>
        <end position="277"/>
    </location>
</feature>
<name>A0A7S0UT11_9CHLO</name>
<feature type="region of interest" description="Disordered" evidence="3">
    <location>
        <begin position="434"/>
        <end position="454"/>
    </location>
</feature>
<feature type="region of interest" description="Disordered" evidence="3">
    <location>
        <begin position="466"/>
        <end position="526"/>
    </location>
</feature>